<evidence type="ECO:0000256" key="2">
    <source>
        <dbReference type="SAM" id="MobiDB-lite"/>
    </source>
</evidence>
<evidence type="ECO:0000256" key="1">
    <source>
        <dbReference type="ARBA" id="ARBA00038420"/>
    </source>
</evidence>
<dbReference type="PROSITE" id="PS51257">
    <property type="entry name" value="PROKAR_LIPOPROTEIN"/>
    <property type="match status" value="1"/>
</dbReference>
<dbReference type="InterPro" id="IPR016047">
    <property type="entry name" value="M23ase_b-sheet_dom"/>
</dbReference>
<dbReference type="PANTHER" id="PTHR21666">
    <property type="entry name" value="PEPTIDASE-RELATED"/>
    <property type="match status" value="1"/>
</dbReference>
<sequence length="175" mass="18400">MHSKTFALRAGLLAAVATGLVACSTTPLPPQRPLPSSIPATPPTAKPPPAPVPAAFIRPASGPTLSRFDGKNNKGLDIAGSLGDPIIASADGRVVYVGGELRGYGNMVILKHNETYLTAYAHAQSILVKEKDVVRQGQKIAEMGSSGADRVKLHFELRKQGVAVDPEPYLSGQLR</sequence>
<dbReference type="EMBL" id="BAABGJ010000020">
    <property type="protein sequence ID" value="GAA4342011.1"/>
    <property type="molecule type" value="Genomic_DNA"/>
</dbReference>
<evidence type="ECO:0000259" key="4">
    <source>
        <dbReference type="Pfam" id="PF01551"/>
    </source>
</evidence>
<organism evidence="5 6">
    <name type="scientific">Variovorax defluvii</name>
    <dbReference type="NCBI Taxonomy" id="913761"/>
    <lineage>
        <taxon>Bacteria</taxon>
        <taxon>Pseudomonadati</taxon>
        <taxon>Pseudomonadota</taxon>
        <taxon>Betaproteobacteria</taxon>
        <taxon>Burkholderiales</taxon>
        <taxon>Comamonadaceae</taxon>
        <taxon>Variovorax</taxon>
    </lineage>
</organism>
<reference evidence="6" key="1">
    <citation type="journal article" date="2019" name="Int. J. Syst. Evol. Microbiol.">
        <title>The Global Catalogue of Microorganisms (GCM) 10K type strain sequencing project: providing services to taxonomists for standard genome sequencing and annotation.</title>
        <authorList>
            <consortium name="The Broad Institute Genomics Platform"/>
            <consortium name="The Broad Institute Genome Sequencing Center for Infectious Disease"/>
            <person name="Wu L."/>
            <person name="Ma J."/>
        </authorList>
    </citation>
    <scope>NUCLEOTIDE SEQUENCE [LARGE SCALE GENOMIC DNA]</scope>
    <source>
        <strain evidence="6">JCM 17804</strain>
    </source>
</reference>
<dbReference type="Gene3D" id="2.70.70.10">
    <property type="entry name" value="Glucose Permease (Domain IIA)"/>
    <property type="match status" value="1"/>
</dbReference>
<feature type="region of interest" description="Disordered" evidence="2">
    <location>
        <begin position="28"/>
        <end position="50"/>
    </location>
</feature>
<evidence type="ECO:0000313" key="6">
    <source>
        <dbReference type="Proteomes" id="UP001500975"/>
    </source>
</evidence>
<feature type="signal peptide" evidence="3">
    <location>
        <begin position="1"/>
        <end position="22"/>
    </location>
</feature>
<feature type="domain" description="M23ase beta-sheet core" evidence="4">
    <location>
        <begin position="72"/>
        <end position="166"/>
    </location>
</feature>
<dbReference type="Pfam" id="PF01551">
    <property type="entry name" value="Peptidase_M23"/>
    <property type="match status" value="1"/>
</dbReference>
<comment type="caution">
    <text evidence="5">The sequence shown here is derived from an EMBL/GenBank/DDBJ whole genome shotgun (WGS) entry which is preliminary data.</text>
</comment>
<accession>A0ABP8HPC2</accession>
<dbReference type="InterPro" id="IPR011055">
    <property type="entry name" value="Dup_hybrid_motif"/>
</dbReference>
<evidence type="ECO:0000256" key="3">
    <source>
        <dbReference type="SAM" id="SignalP"/>
    </source>
</evidence>
<protein>
    <recommendedName>
        <fullName evidence="4">M23ase beta-sheet core domain-containing protein</fullName>
    </recommendedName>
</protein>
<keyword evidence="6" id="KW-1185">Reference proteome</keyword>
<keyword evidence="3" id="KW-0732">Signal</keyword>
<dbReference type="Proteomes" id="UP001500975">
    <property type="component" value="Unassembled WGS sequence"/>
</dbReference>
<feature type="compositionally biased region" description="Pro residues" evidence="2">
    <location>
        <begin position="40"/>
        <end position="50"/>
    </location>
</feature>
<dbReference type="CDD" id="cd12797">
    <property type="entry name" value="M23_peptidase"/>
    <property type="match status" value="1"/>
</dbReference>
<dbReference type="RefSeq" id="WP_345537994.1">
    <property type="nucleotide sequence ID" value="NZ_BAABGJ010000020.1"/>
</dbReference>
<dbReference type="PANTHER" id="PTHR21666:SF263">
    <property type="entry name" value="MUREIN HYDROLASE ACTIVATOR NLPD"/>
    <property type="match status" value="1"/>
</dbReference>
<gene>
    <name evidence="5" type="ORF">GCM10023165_23310</name>
</gene>
<evidence type="ECO:0000313" key="5">
    <source>
        <dbReference type="EMBL" id="GAA4342011.1"/>
    </source>
</evidence>
<proteinExistence type="inferred from homology"/>
<dbReference type="InterPro" id="IPR050570">
    <property type="entry name" value="Cell_wall_metabolism_enzyme"/>
</dbReference>
<comment type="similarity">
    <text evidence="1">Belongs to the E.coli NlpD/Haemophilus LppB family.</text>
</comment>
<dbReference type="SUPFAM" id="SSF51261">
    <property type="entry name" value="Duplicated hybrid motif"/>
    <property type="match status" value="1"/>
</dbReference>
<feature type="chain" id="PRO_5045598164" description="M23ase beta-sheet core domain-containing protein" evidence="3">
    <location>
        <begin position="23"/>
        <end position="175"/>
    </location>
</feature>
<name>A0ABP8HPC2_9BURK</name>